<protein>
    <submittedName>
        <fullName evidence="5">DUF2207 domain-containing protein</fullName>
    </submittedName>
</protein>
<reference evidence="5" key="1">
    <citation type="submission" date="2020-11" db="EMBL/GenBank/DDBJ databases">
        <title>Nocardioides sp. nov., isolated from Soil of Cynanchum wilfordii Hemsley rhizosphere.</title>
        <authorList>
            <person name="Lee J.-S."/>
            <person name="Suh M.K."/>
            <person name="Kim J.-S."/>
        </authorList>
    </citation>
    <scope>NUCLEOTIDE SEQUENCE</scope>
    <source>
        <strain evidence="5">KCTC 19275</strain>
    </source>
</reference>
<name>A0A930VJB9_9ACTN</name>
<accession>A0A930VJB9</accession>
<evidence type="ECO:0000256" key="2">
    <source>
        <dbReference type="SAM" id="Phobius"/>
    </source>
</evidence>
<dbReference type="Proteomes" id="UP000640489">
    <property type="component" value="Unassembled WGS sequence"/>
</dbReference>
<keyword evidence="2" id="KW-0812">Transmembrane</keyword>
<dbReference type="EMBL" id="JADKPN010000017">
    <property type="protein sequence ID" value="MBF4765636.1"/>
    <property type="molecule type" value="Genomic_DNA"/>
</dbReference>
<dbReference type="Pfam" id="PF20990">
    <property type="entry name" value="DUF2207_C"/>
    <property type="match status" value="1"/>
</dbReference>
<evidence type="ECO:0000259" key="3">
    <source>
        <dbReference type="Pfam" id="PF09972"/>
    </source>
</evidence>
<dbReference type="Pfam" id="PF09972">
    <property type="entry name" value="DUF2207"/>
    <property type="match status" value="1"/>
</dbReference>
<evidence type="ECO:0000259" key="4">
    <source>
        <dbReference type="Pfam" id="PF20990"/>
    </source>
</evidence>
<evidence type="ECO:0000256" key="1">
    <source>
        <dbReference type="SAM" id="MobiDB-lite"/>
    </source>
</evidence>
<feature type="domain" description="Predicted membrane protein YciQ-like C-terminal" evidence="4">
    <location>
        <begin position="284"/>
        <end position="509"/>
    </location>
</feature>
<feature type="region of interest" description="Disordered" evidence="1">
    <location>
        <begin position="558"/>
        <end position="584"/>
    </location>
</feature>
<dbReference type="RefSeq" id="WP_194708818.1">
    <property type="nucleotide sequence ID" value="NZ_JADKPN010000017.1"/>
</dbReference>
<feature type="domain" description="DUF2207" evidence="3">
    <location>
        <begin position="38"/>
        <end position="222"/>
    </location>
</feature>
<evidence type="ECO:0000313" key="6">
    <source>
        <dbReference type="Proteomes" id="UP000640489"/>
    </source>
</evidence>
<dbReference type="InterPro" id="IPR018702">
    <property type="entry name" value="DUF2207"/>
</dbReference>
<feature type="compositionally biased region" description="Gly residues" evidence="1">
    <location>
        <begin position="563"/>
        <end position="584"/>
    </location>
</feature>
<sequence>MKRVVGVVVWLLVLVGVMSWPAVSYNWSTGQTAYEETTIRSYDAAFTIDDDGDLHAVETLVVDFPSGGKHGIFRFFDEADQSATHARRVPHDISVTRDGSSEPFTLLDERNGRFTNVRIGDADVFLDPGEHTYVIDYQIDGVLEPGTTGQRTQLYWNLIPSGWLQSIDKAHLTVTLPVAASGVQCARGVGADSGCTVKGDGTKQLTVDAESLAANTPITVKVGLDMPTPDAGTSVPWPARLDPVLGRSPRNLAIVLLLALLAGGFGAVQARRVKEKTPPYPLMYAPPDGIGPAQGVYIMTERTDKRAYVASIMQAAEKGAVTMDKPDDKSWTVTDTQGPQGWAGLDPVTQRVARLTGGPHESFTASTKDVSAGQTLQSELSSFDTATKSWAKEAGFMQSAGLGCLGGLFVIGGGILALAIAGANWFDMGIIALVPGLLAAGAGPVLATGASTKRTATGRDLWSRVGGFYRVLSTPSSQNRFDFSGRRELYTQYIPWAVAFDCADEWAKKYRAETGEEPPVPAYFPGYAGSHTGNYTDQMVNSFSSTVNSAISAYAATQSSSSSGGGGGGFSGGGGGGGGGGGSW</sequence>
<organism evidence="5 6">
    <name type="scientific">Nocardioides islandensis</name>
    <dbReference type="NCBI Taxonomy" id="433663"/>
    <lineage>
        <taxon>Bacteria</taxon>
        <taxon>Bacillati</taxon>
        <taxon>Actinomycetota</taxon>
        <taxon>Actinomycetes</taxon>
        <taxon>Propionibacteriales</taxon>
        <taxon>Nocardioidaceae</taxon>
        <taxon>Nocardioides</taxon>
    </lineage>
</organism>
<proteinExistence type="predicted"/>
<feature type="transmembrane region" description="Helical" evidence="2">
    <location>
        <begin position="429"/>
        <end position="450"/>
    </location>
</feature>
<keyword evidence="2" id="KW-0472">Membrane</keyword>
<feature type="transmembrane region" description="Helical" evidence="2">
    <location>
        <begin position="252"/>
        <end position="270"/>
    </location>
</feature>
<keyword evidence="2" id="KW-1133">Transmembrane helix</keyword>
<dbReference type="InterPro" id="IPR048389">
    <property type="entry name" value="YciQ-like_C"/>
</dbReference>
<comment type="caution">
    <text evidence="5">The sequence shown here is derived from an EMBL/GenBank/DDBJ whole genome shotgun (WGS) entry which is preliminary data.</text>
</comment>
<dbReference type="AlphaFoldDB" id="A0A930VJB9"/>
<feature type="transmembrane region" description="Helical" evidence="2">
    <location>
        <begin position="402"/>
        <end position="423"/>
    </location>
</feature>
<gene>
    <name evidence="5" type="ORF">ISU07_21100</name>
</gene>
<keyword evidence="6" id="KW-1185">Reference proteome</keyword>
<evidence type="ECO:0000313" key="5">
    <source>
        <dbReference type="EMBL" id="MBF4765636.1"/>
    </source>
</evidence>